<dbReference type="EMBL" id="JAZHRV010000001">
    <property type="protein sequence ID" value="MEH2559861.1"/>
    <property type="molecule type" value="Genomic_DNA"/>
</dbReference>
<dbReference type="InterPro" id="IPR038063">
    <property type="entry name" value="Transpep_catalytic_dom"/>
</dbReference>
<evidence type="ECO:0000313" key="11">
    <source>
        <dbReference type="Proteomes" id="UP001364224"/>
    </source>
</evidence>
<evidence type="ECO:0000256" key="7">
    <source>
        <dbReference type="PROSITE-ProRule" id="PRU01373"/>
    </source>
</evidence>
<comment type="pathway">
    <text evidence="1 7">Cell wall biogenesis; peptidoglycan biosynthesis.</text>
</comment>
<dbReference type="CDD" id="cd16913">
    <property type="entry name" value="YkuD_like"/>
    <property type="match status" value="1"/>
</dbReference>
<dbReference type="RefSeq" id="WP_334488388.1">
    <property type="nucleotide sequence ID" value="NZ_JAZHRV010000001.1"/>
</dbReference>
<keyword evidence="4 7" id="KW-0133">Cell shape</keyword>
<dbReference type="SUPFAM" id="SSF141523">
    <property type="entry name" value="L,D-transpeptidase catalytic domain-like"/>
    <property type="match status" value="1"/>
</dbReference>
<keyword evidence="8" id="KW-0732">Signal</keyword>
<feature type="domain" description="L,D-TPase catalytic" evidence="9">
    <location>
        <begin position="60"/>
        <end position="190"/>
    </location>
</feature>
<comment type="caution">
    <text evidence="10">The sequence shown here is derived from an EMBL/GenBank/DDBJ whole genome shotgun (WGS) entry which is preliminary data.</text>
</comment>
<evidence type="ECO:0000256" key="6">
    <source>
        <dbReference type="ARBA" id="ARBA00023316"/>
    </source>
</evidence>
<sequence length="370" mass="41371">MIRAMVRRALVLAAAFAAALTPVTCLGESSKPLPAKATQELPAELLALLEQKKMPKYSPIVVRLFKEEAELEVWKQDTAGRFQILKTYPICRWSGDLGPKLYEGDRQAPEGFYTITPELMNPNSNFYLSINLGYPNSFDKANKRNGSFLMIHGDCWSSGCYAMTDEQISEIYSLARDSLSGRPSFQVQAYPFRLTQANLAQHRNSPNMTFWKMLKVGNDHFEATGREPKVDVCNRRYVFDAQPPLNSPHPLVFNAIEKCPPFVVNPEIARRALEKKRTDERLYAQLLEDNLPAAPIYSGLDGGMNKAFLAKFPGRVTLAKVMPYASYLPQLPPIPWIDSDGSLTSKWFGVSFSGLAVCDAARVGFPSSRC</sequence>
<proteinExistence type="inferred from homology"/>
<dbReference type="PANTHER" id="PTHR36699:SF1">
    <property type="entry name" value="L,D-TRANSPEPTIDASE YAFK-RELATED"/>
    <property type="match status" value="1"/>
</dbReference>
<dbReference type="Pfam" id="PF03734">
    <property type="entry name" value="YkuD"/>
    <property type="match status" value="1"/>
</dbReference>
<accession>A0ABU8BMS2</accession>
<keyword evidence="11" id="KW-1185">Reference proteome</keyword>
<name>A0ABU8BMS2_9BRAD</name>
<keyword evidence="5 7" id="KW-0573">Peptidoglycan synthesis</keyword>
<evidence type="ECO:0000256" key="2">
    <source>
        <dbReference type="ARBA" id="ARBA00005992"/>
    </source>
</evidence>
<reference evidence="10 11" key="1">
    <citation type="submission" date="2024-02" db="EMBL/GenBank/DDBJ databases">
        <title>Adaptive strategies in a cosmopolitan and abundant soil bacterium.</title>
        <authorList>
            <person name="Carini P."/>
        </authorList>
    </citation>
    <scope>NUCLEOTIDE SEQUENCE [LARGE SCALE GENOMIC DNA]</scope>
    <source>
        <strain evidence="10 11">AZCC 1608</strain>
    </source>
</reference>
<feature type="signal peptide" evidence="8">
    <location>
        <begin position="1"/>
        <end position="19"/>
    </location>
</feature>
<dbReference type="PANTHER" id="PTHR36699">
    <property type="entry name" value="LD-TRANSPEPTIDASE"/>
    <property type="match status" value="1"/>
</dbReference>
<dbReference type="InterPro" id="IPR005490">
    <property type="entry name" value="LD_TPept_cat_dom"/>
</dbReference>
<evidence type="ECO:0000259" key="9">
    <source>
        <dbReference type="PROSITE" id="PS52029"/>
    </source>
</evidence>
<evidence type="ECO:0000313" key="10">
    <source>
        <dbReference type="EMBL" id="MEH2559861.1"/>
    </source>
</evidence>
<evidence type="ECO:0000256" key="4">
    <source>
        <dbReference type="ARBA" id="ARBA00022960"/>
    </source>
</evidence>
<comment type="similarity">
    <text evidence="2">Belongs to the YkuD family.</text>
</comment>
<evidence type="ECO:0000256" key="3">
    <source>
        <dbReference type="ARBA" id="ARBA00022679"/>
    </source>
</evidence>
<feature type="active site" description="Proton donor/acceptor" evidence="7">
    <location>
        <position position="152"/>
    </location>
</feature>
<organism evidence="10 11">
    <name type="scientific">Bradyrhizobium algeriense</name>
    <dbReference type="NCBI Taxonomy" id="634784"/>
    <lineage>
        <taxon>Bacteria</taxon>
        <taxon>Pseudomonadati</taxon>
        <taxon>Pseudomonadota</taxon>
        <taxon>Alphaproteobacteria</taxon>
        <taxon>Hyphomicrobiales</taxon>
        <taxon>Nitrobacteraceae</taxon>
        <taxon>Bradyrhizobium</taxon>
    </lineage>
</organism>
<dbReference type="PROSITE" id="PS52029">
    <property type="entry name" value="LD_TPASE"/>
    <property type="match status" value="1"/>
</dbReference>
<protein>
    <submittedName>
        <fullName evidence="10">Murein L,D-transpeptidase YafK</fullName>
    </submittedName>
</protein>
<gene>
    <name evidence="10" type="ORF">V1286_007390</name>
</gene>
<evidence type="ECO:0000256" key="5">
    <source>
        <dbReference type="ARBA" id="ARBA00022984"/>
    </source>
</evidence>
<keyword evidence="6 7" id="KW-0961">Cell wall biogenesis/degradation</keyword>
<keyword evidence="3" id="KW-0808">Transferase</keyword>
<evidence type="ECO:0000256" key="8">
    <source>
        <dbReference type="SAM" id="SignalP"/>
    </source>
</evidence>
<feature type="chain" id="PRO_5046434460" evidence="8">
    <location>
        <begin position="20"/>
        <end position="370"/>
    </location>
</feature>
<dbReference type="Proteomes" id="UP001364224">
    <property type="component" value="Unassembled WGS sequence"/>
</dbReference>
<feature type="active site" description="Nucleophile" evidence="7">
    <location>
        <position position="160"/>
    </location>
</feature>
<evidence type="ECO:0000256" key="1">
    <source>
        <dbReference type="ARBA" id="ARBA00004752"/>
    </source>
</evidence>